<organism evidence="2 3">
    <name type="scientific">Hyaloscypha hepaticicola</name>
    <dbReference type="NCBI Taxonomy" id="2082293"/>
    <lineage>
        <taxon>Eukaryota</taxon>
        <taxon>Fungi</taxon>
        <taxon>Dikarya</taxon>
        <taxon>Ascomycota</taxon>
        <taxon>Pezizomycotina</taxon>
        <taxon>Leotiomycetes</taxon>
        <taxon>Helotiales</taxon>
        <taxon>Hyaloscyphaceae</taxon>
        <taxon>Hyaloscypha</taxon>
    </lineage>
</organism>
<dbReference type="EMBL" id="KZ613466">
    <property type="protein sequence ID" value="PMD27365.1"/>
    <property type="molecule type" value="Genomic_DNA"/>
</dbReference>
<evidence type="ECO:0000313" key="3">
    <source>
        <dbReference type="Proteomes" id="UP000235672"/>
    </source>
</evidence>
<dbReference type="OrthoDB" id="10664023at2759"/>
<reference evidence="2 3" key="1">
    <citation type="submission" date="2016-05" db="EMBL/GenBank/DDBJ databases">
        <title>A degradative enzymes factory behind the ericoid mycorrhizal symbiosis.</title>
        <authorList>
            <consortium name="DOE Joint Genome Institute"/>
            <person name="Martino E."/>
            <person name="Morin E."/>
            <person name="Grelet G."/>
            <person name="Kuo A."/>
            <person name="Kohler A."/>
            <person name="Daghino S."/>
            <person name="Barry K."/>
            <person name="Choi C."/>
            <person name="Cichocki N."/>
            <person name="Clum A."/>
            <person name="Copeland A."/>
            <person name="Hainaut M."/>
            <person name="Haridas S."/>
            <person name="Labutti K."/>
            <person name="Lindquist E."/>
            <person name="Lipzen A."/>
            <person name="Khouja H.-R."/>
            <person name="Murat C."/>
            <person name="Ohm R."/>
            <person name="Olson A."/>
            <person name="Spatafora J."/>
            <person name="Veneault-Fourrey C."/>
            <person name="Henrissat B."/>
            <person name="Grigoriev I."/>
            <person name="Martin F."/>
            <person name="Perotto S."/>
        </authorList>
    </citation>
    <scope>NUCLEOTIDE SEQUENCE [LARGE SCALE GENOMIC DNA]</scope>
    <source>
        <strain evidence="2 3">UAMH 7357</strain>
    </source>
</reference>
<sequence length="256" mass="28602">MKPTIPRENSTNTMSQSSKIPSTSAIAGHASNKALVVMERNRVACVYMTRTTIFASTPRLSPTYPSPFYRLSKEDHQDLYNLANNWLKATNTHLLARMEFQASYPGAWHLSEGPHDHRTTSKGHLTKLNIIKQEICAVTGRLINHLTWRDKELYESRGNTSISLSHITYPGHKISTSLHFVTSSQLTTPSCLPSPLPPLHHPINASPLLHASYRVPPSVPFPSSPSPIPIPEQNYRPRATSALFSQNPLSQKKETH</sequence>
<gene>
    <name evidence="2" type="ORF">NA56DRAFT_743689</name>
</gene>
<feature type="region of interest" description="Disordered" evidence="1">
    <location>
        <begin position="220"/>
        <end position="256"/>
    </location>
</feature>
<protein>
    <submittedName>
        <fullName evidence="2">Uncharacterized protein</fullName>
    </submittedName>
</protein>
<name>A0A2J6QM61_9HELO</name>
<evidence type="ECO:0000313" key="2">
    <source>
        <dbReference type="EMBL" id="PMD27365.1"/>
    </source>
</evidence>
<evidence type="ECO:0000256" key="1">
    <source>
        <dbReference type="SAM" id="MobiDB-lite"/>
    </source>
</evidence>
<proteinExistence type="predicted"/>
<dbReference type="Proteomes" id="UP000235672">
    <property type="component" value="Unassembled WGS sequence"/>
</dbReference>
<feature type="compositionally biased region" description="Polar residues" evidence="1">
    <location>
        <begin position="7"/>
        <end position="25"/>
    </location>
</feature>
<feature type="region of interest" description="Disordered" evidence="1">
    <location>
        <begin position="1"/>
        <end position="25"/>
    </location>
</feature>
<feature type="compositionally biased region" description="Pro residues" evidence="1">
    <location>
        <begin position="220"/>
        <end position="230"/>
    </location>
</feature>
<keyword evidence="3" id="KW-1185">Reference proteome</keyword>
<dbReference type="AlphaFoldDB" id="A0A2J6QM61"/>
<accession>A0A2J6QM61</accession>